<protein>
    <submittedName>
        <fullName evidence="5">AraC-type DNA-binding protein</fullName>
    </submittedName>
</protein>
<feature type="domain" description="HTH araC/xylS-type" evidence="4">
    <location>
        <begin position="150"/>
        <end position="248"/>
    </location>
</feature>
<proteinExistence type="predicted"/>
<organism evidence="5 6">
    <name type="scientific">Selenihalanaerobacter shriftii</name>
    <dbReference type="NCBI Taxonomy" id="142842"/>
    <lineage>
        <taxon>Bacteria</taxon>
        <taxon>Bacillati</taxon>
        <taxon>Bacillota</taxon>
        <taxon>Clostridia</taxon>
        <taxon>Halanaerobiales</taxon>
        <taxon>Halobacteroidaceae</taxon>
        <taxon>Selenihalanaerobacter</taxon>
    </lineage>
</organism>
<evidence type="ECO:0000313" key="5">
    <source>
        <dbReference type="EMBL" id="SJZ69302.1"/>
    </source>
</evidence>
<dbReference type="InterPro" id="IPR020449">
    <property type="entry name" value="Tscrpt_reg_AraC-type_HTH"/>
</dbReference>
<keyword evidence="6" id="KW-1185">Reference proteome</keyword>
<dbReference type="SMART" id="SM00342">
    <property type="entry name" value="HTH_ARAC"/>
    <property type="match status" value="1"/>
</dbReference>
<reference evidence="6" key="1">
    <citation type="submission" date="2017-02" db="EMBL/GenBank/DDBJ databases">
        <authorList>
            <person name="Varghese N."/>
            <person name="Submissions S."/>
        </authorList>
    </citation>
    <scope>NUCLEOTIDE SEQUENCE [LARGE SCALE GENOMIC DNA]</scope>
    <source>
        <strain evidence="6">ATCC BAA-73</strain>
    </source>
</reference>
<dbReference type="Gene3D" id="1.10.10.60">
    <property type="entry name" value="Homeodomain-like"/>
    <property type="match status" value="2"/>
</dbReference>
<dbReference type="STRING" id="142842.SAMN02745118_01573"/>
<evidence type="ECO:0000259" key="4">
    <source>
        <dbReference type="PROSITE" id="PS01124"/>
    </source>
</evidence>
<dbReference type="Proteomes" id="UP000190625">
    <property type="component" value="Unassembled WGS sequence"/>
</dbReference>
<dbReference type="EMBL" id="FUWM01000011">
    <property type="protein sequence ID" value="SJZ69302.1"/>
    <property type="molecule type" value="Genomic_DNA"/>
</dbReference>
<dbReference type="GO" id="GO:0003700">
    <property type="term" value="F:DNA-binding transcription factor activity"/>
    <property type="evidence" value="ECO:0007669"/>
    <property type="project" value="InterPro"/>
</dbReference>
<dbReference type="PRINTS" id="PR00032">
    <property type="entry name" value="HTHARAC"/>
</dbReference>
<keyword evidence="2 5" id="KW-0238">DNA-binding</keyword>
<dbReference type="PROSITE" id="PS01124">
    <property type="entry name" value="HTH_ARAC_FAMILY_2"/>
    <property type="match status" value="1"/>
</dbReference>
<dbReference type="PANTHER" id="PTHR43280">
    <property type="entry name" value="ARAC-FAMILY TRANSCRIPTIONAL REGULATOR"/>
    <property type="match status" value="1"/>
</dbReference>
<evidence type="ECO:0000313" key="6">
    <source>
        <dbReference type="Proteomes" id="UP000190625"/>
    </source>
</evidence>
<sequence>MGTPMEKLREMRSSEMAWHLDKRINSNQSVDSKTVCSIDKEKELFDEVKYGNKDKVCLLLDEIFNDMLSSGLKEKLIETRCLEIAIMSSRTAIEGGVSLEATLHLNDQLIKEINRPINLKKKFELTKSFINRYINLLHKKNKLHKPEIIQKVKEFINYNYADKLSLDQIANHIYLSTSYLSKIFKEGTGKTVIEHLTKVRLREAKRLLRETEKPLKKIAKWTGYYDASYFSKVFKKKIGVTPGQYRINDHRSNW</sequence>
<dbReference type="InterPro" id="IPR009057">
    <property type="entry name" value="Homeodomain-like_sf"/>
</dbReference>
<dbReference type="PANTHER" id="PTHR43280:SF2">
    <property type="entry name" value="HTH-TYPE TRANSCRIPTIONAL REGULATOR EXSA"/>
    <property type="match status" value="1"/>
</dbReference>
<dbReference type="GO" id="GO:0043565">
    <property type="term" value="F:sequence-specific DNA binding"/>
    <property type="evidence" value="ECO:0007669"/>
    <property type="project" value="InterPro"/>
</dbReference>
<keyword evidence="3" id="KW-0804">Transcription</keyword>
<evidence type="ECO:0000256" key="2">
    <source>
        <dbReference type="ARBA" id="ARBA00023125"/>
    </source>
</evidence>
<dbReference type="AlphaFoldDB" id="A0A1T4MQL2"/>
<gene>
    <name evidence="5" type="ORF">SAMN02745118_01573</name>
</gene>
<name>A0A1T4MQL2_9FIRM</name>
<evidence type="ECO:0000256" key="1">
    <source>
        <dbReference type="ARBA" id="ARBA00023015"/>
    </source>
</evidence>
<dbReference type="OrthoDB" id="1934152at2"/>
<dbReference type="RefSeq" id="WP_078810048.1">
    <property type="nucleotide sequence ID" value="NZ_FUWM01000011.1"/>
</dbReference>
<evidence type="ECO:0000256" key="3">
    <source>
        <dbReference type="ARBA" id="ARBA00023163"/>
    </source>
</evidence>
<dbReference type="SUPFAM" id="SSF46689">
    <property type="entry name" value="Homeodomain-like"/>
    <property type="match status" value="2"/>
</dbReference>
<dbReference type="InterPro" id="IPR018060">
    <property type="entry name" value="HTH_AraC"/>
</dbReference>
<keyword evidence="1" id="KW-0805">Transcription regulation</keyword>
<accession>A0A1T4MQL2</accession>
<dbReference type="Pfam" id="PF12833">
    <property type="entry name" value="HTH_18"/>
    <property type="match status" value="1"/>
</dbReference>